<evidence type="ECO:0000313" key="2">
    <source>
        <dbReference type="Proteomes" id="UP000053766"/>
    </source>
</evidence>
<organism evidence="1 2">
    <name type="scientific">Dictyocaulus viviparus</name>
    <name type="common">Bovine lungworm</name>
    <dbReference type="NCBI Taxonomy" id="29172"/>
    <lineage>
        <taxon>Eukaryota</taxon>
        <taxon>Metazoa</taxon>
        <taxon>Ecdysozoa</taxon>
        <taxon>Nematoda</taxon>
        <taxon>Chromadorea</taxon>
        <taxon>Rhabditida</taxon>
        <taxon>Rhabditina</taxon>
        <taxon>Rhabditomorpha</taxon>
        <taxon>Strongyloidea</taxon>
        <taxon>Metastrongylidae</taxon>
        <taxon>Dictyocaulus</taxon>
    </lineage>
</organism>
<reference evidence="2" key="2">
    <citation type="journal article" date="2016" name="Sci. Rep.">
        <title>Dictyocaulus viviparus genome, variome and transcriptome elucidate lungworm biology and support future intervention.</title>
        <authorList>
            <person name="McNulty S.N."/>
            <person name="Strube C."/>
            <person name="Rosa B.A."/>
            <person name="Martin J.C."/>
            <person name="Tyagi R."/>
            <person name="Choi Y.J."/>
            <person name="Wang Q."/>
            <person name="Hallsworth Pepin K."/>
            <person name="Zhang X."/>
            <person name="Ozersky P."/>
            <person name="Wilson R.K."/>
            <person name="Sternberg P.W."/>
            <person name="Gasser R.B."/>
            <person name="Mitreva M."/>
        </authorList>
    </citation>
    <scope>NUCLEOTIDE SEQUENCE [LARGE SCALE GENOMIC DNA]</scope>
    <source>
        <strain evidence="2">HannoverDv2000</strain>
    </source>
</reference>
<dbReference type="Proteomes" id="UP000053766">
    <property type="component" value="Unassembled WGS sequence"/>
</dbReference>
<evidence type="ECO:0000313" key="1">
    <source>
        <dbReference type="EMBL" id="KJH52718.1"/>
    </source>
</evidence>
<keyword evidence="2" id="KW-1185">Reference proteome</keyword>
<sequence length="89" mass="9919">MPNVKMYDDIFSLKVRISTVINNRIDLEGLETSGECRAGYIGSAISRSKKIALKVSAALTRGAVTVREFALQFNVDTTNLYRLYSTRSL</sequence>
<accession>A0A0D8Y7B4</accession>
<dbReference type="AlphaFoldDB" id="A0A0D8Y7B4"/>
<dbReference type="EMBL" id="KN716160">
    <property type="protein sequence ID" value="KJH52718.1"/>
    <property type="molecule type" value="Genomic_DNA"/>
</dbReference>
<reference evidence="1 2" key="1">
    <citation type="submission" date="2013-11" db="EMBL/GenBank/DDBJ databases">
        <title>Draft genome of the bovine lungworm Dictyocaulus viviparus.</title>
        <authorList>
            <person name="Mitreva M."/>
        </authorList>
    </citation>
    <scope>NUCLEOTIDE SEQUENCE [LARGE SCALE GENOMIC DNA]</scope>
    <source>
        <strain evidence="1 2">HannoverDv2000</strain>
    </source>
</reference>
<proteinExistence type="predicted"/>
<name>A0A0D8Y7B4_DICVI</name>
<gene>
    <name evidence="1" type="ORF">DICVIV_01062</name>
</gene>
<protein>
    <submittedName>
        <fullName evidence="1">Uncharacterized protein</fullName>
    </submittedName>
</protein>